<dbReference type="GO" id="GO:0003676">
    <property type="term" value="F:nucleic acid binding"/>
    <property type="evidence" value="ECO:0007669"/>
    <property type="project" value="InterPro"/>
</dbReference>
<dbReference type="EMBL" id="VEPZ02000843">
    <property type="protein sequence ID" value="KAE8716615.1"/>
    <property type="molecule type" value="Genomic_DNA"/>
</dbReference>
<evidence type="ECO:0000313" key="3">
    <source>
        <dbReference type="Proteomes" id="UP000436088"/>
    </source>
</evidence>
<protein>
    <recommendedName>
        <fullName evidence="1">RNase H type-1 domain-containing protein</fullName>
    </recommendedName>
</protein>
<dbReference type="GO" id="GO:0004523">
    <property type="term" value="F:RNA-DNA hybrid ribonuclease activity"/>
    <property type="evidence" value="ECO:0007669"/>
    <property type="project" value="InterPro"/>
</dbReference>
<evidence type="ECO:0000313" key="2">
    <source>
        <dbReference type="EMBL" id="KAE8716615.1"/>
    </source>
</evidence>
<comment type="caution">
    <text evidence="2">The sequence shown here is derived from an EMBL/GenBank/DDBJ whole genome shotgun (WGS) entry which is preliminary data.</text>
</comment>
<organism evidence="2 3">
    <name type="scientific">Hibiscus syriacus</name>
    <name type="common">Rose of Sharon</name>
    <dbReference type="NCBI Taxonomy" id="106335"/>
    <lineage>
        <taxon>Eukaryota</taxon>
        <taxon>Viridiplantae</taxon>
        <taxon>Streptophyta</taxon>
        <taxon>Embryophyta</taxon>
        <taxon>Tracheophyta</taxon>
        <taxon>Spermatophyta</taxon>
        <taxon>Magnoliopsida</taxon>
        <taxon>eudicotyledons</taxon>
        <taxon>Gunneridae</taxon>
        <taxon>Pentapetalae</taxon>
        <taxon>rosids</taxon>
        <taxon>malvids</taxon>
        <taxon>Malvales</taxon>
        <taxon>Malvaceae</taxon>
        <taxon>Malvoideae</taxon>
        <taxon>Hibiscus</taxon>
    </lineage>
</organism>
<dbReference type="Proteomes" id="UP000436088">
    <property type="component" value="Unassembled WGS sequence"/>
</dbReference>
<accession>A0A6A3BJY3</accession>
<name>A0A6A3BJY3_HIBSY</name>
<gene>
    <name evidence="2" type="ORF">F3Y22_tig00110114pilonHSYRG00432</name>
</gene>
<evidence type="ECO:0000259" key="1">
    <source>
        <dbReference type="Pfam" id="PF13456"/>
    </source>
</evidence>
<dbReference type="AlphaFoldDB" id="A0A6A3BJY3"/>
<dbReference type="Pfam" id="PF13456">
    <property type="entry name" value="RVT_3"/>
    <property type="match status" value="1"/>
</dbReference>
<reference evidence="2" key="1">
    <citation type="submission" date="2019-09" db="EMBL/GenBank/DDBJ databases">
        <title>Draft genome information of white flower Hibiscus syriacus.</title>
        <authorList>
            <person name="Kim Y.-M."/>
        </authorList>
    </citation>
    <scope>NUCLEOTIDE SEQUENCE [LARGE SCALE GENOMIC DNA]</scope>
    <source>
        <strain evidence="2">YM2019G1</strain>
    </source>
</reference>
<dbReference type="InterPro" id="IPR002156">
    <property type="entry name" value="RNaseH_domain"/>
</dbReference>
<sequence length="78" mass="8524">MIRWKAPQEPAMQVNVDATYVSADRRDITGAIIRDREGYVLGASRRICPSTPSTFAAEATTVLHGLCLAGIRSESNLF</sequence>
<feature type="domain" description="RNase H type-1" evidence="1">
    <location>
        <begin position="15"/>
        <end position="69"/>
    </location>
</feature>
<proteinExistence type="predicted"/>
<keyword evidence="3" id="KW-1185">Reference proteome</keyword>